<dbReference type="InterPro" id="IPR013785">
    <property type="entry name" value="Aldolase_TIM"/>
</dbReference>
<sequence length="399" mass="45146">VDMPQHRPHHDIGSLFSGAKDFLRVCAPMVRYSKLEFRRLVRQNGVQLAFTPMMISESINNSEMARQKEFSSAVDDEPVIAQFAAMDATEFVTSAQLIYPYVDGIDLNCGCPQSWAKKEGFGCELLNHPETVRDIVQCIRRTLPTDFSVSVKMRLLQYNDTATSVLKTIELAQQLEHCGVTFLTLHGRLPTQKNHRETLNVEAMADVRKSLQIPLIVNGCVYSLKDARELHEQTQAAGVMAARGLLANPALFNSDYALANSTPRACVQQWLDIAEAAGDHLKFSCFHHHLSFMWSDEMKRSLRIPFNSLGSKSEVLAFLDEHYDLRPSENAASSFAPYTNCTYNHFTPPRHARHIAAEARKSEWDENQDGKFFSEFKTQQLVDNNSEDFELGDFFGDDE</sequence>
<dbReference type="EMBL" id="CP012523">
    <property type="protein sequence ID" value="ALC38457.1"/>
    <property type="molecule type" value="Genomic_DNA"/>
</dbReference>
<comment type="cofactor">
    <cofactor evidence="1">
        <name>FMN</name>
        <dbReference type="ChEBI" id="CHEBI:58210"/>
    </cofactor>
</comment>
<keyword evidence="5" id="KW-0560">Oxidoreductase</keyword>
<evidence type="ECO:0000256" key="1">
    <source>
        <dbReference type="ARBA" id="ARBA00001917"/>
    </source>
</evidence>
<keyword evidence="2" id="KW-0285">Flavoprotein</keyword>
<feature type="non-terminal residue" evidence="7">
    <location>
        <position position="1"/>
    </location>
</feature>
<dbReference type="PANTHER" id="PTHR11082:SF31">
    <property type="entry name" value="TRNA-DIHYDROURIDINE(20A_20B) SYNTHASE [NAD(P)+]-LIKE"/>
    <property type="match status" value="1"/>
</dbReference>
<accession>A0A0M4EPF4</accession>
<evidence type="ECO:0000256" key="5">
    <source>
        <dbReference type="ARBA" id="ARBA00023002"/>
    </source>
</evidence>
<protein>
    <submittedName>
        <fullName evidence="7">CG10495</fullName>
    </submittedName>
</protein>
<dbReference type="SUPFAM" id="SSF51395">
    <property type="entry name" value="FMN-linked oxidoreductases"/>
    <property type="match status" value="1"/>
</dbReference>
<keyword evidence="8" id="KW-1185">Reference proteome</keyword>
<gene>
    <name evidence="7" type="ORF">Dbus_chr2Lg542</name>
</gene>
<keyword evidence="4" id="KW-0819">tRNA processing</keyword>
<dbReference type="CDD" id="cd02801">
    <property type="entry name" value="DUS_like_FMN"/>
    <property type="match status" value="1"/>
</dbReference>
<dbReference type="Proteomes" id="UP000494163">
    <property type="component" value="Chromosome 2L"/>
</dbReference>
<keyword evidence="3" id="KW-0288">FMN</keyword>
<dbReference type="OMA" id="QRPHHDI"/>
<evidence type="ECO:0000256" key="4">
    <source>
        <dbReference type="ARBA" id="ARBA00022694"/>
    </source>
</evidence>
<dbReference type="AlphaFoldDB" id="A0A0M4EPF4"/>
<evidence type="ECO:0000313" key="8">
    <source>
        <dbReference type="Proteomes" id="UP000494163"/>
    </source>
</evidence>
<proteinExistence type="predicted"/>
<evidence type="ECO:0000259" key="6">
    <source>
        <dbReference type="Pfam" id="PF01207"/>
    </source>
</evidence>
<evidence type="ECO:0000256" key="2">
    <source>
        <dbReference type="ARBA" id="ARBA00022630"/>
    </source>
</evidence>
<dbReference type="Pfam" id="PF01207">
    <property type="entry name" value="Dus"/>
    <property type="match status" value="1"/>
</dbReference>
<feature type="non-terminal residue" evidence="7">
    <location>
        <position position="399"/>
    </location>
</feature>
<dbReference type="InterPro" id="IPR035587">
    <property type="entry name" value="DUS-like_FMN-bd"/>
</dbReference>
<dbReference type="PROSITE" id="PS01136">
    <property type="entry name" value="UPF0034"/>
    <property type="match status" value="1"/>
</dbReference>
<evidence type="ECO:0000313" key="7">
    <source>
        <dbReference type="EMBL" id="ALC38457.1"/>
    </source>
</evidence>
<dbReference type="Gene3D" id="3.20.20.70">
    <property type="entry name" value="Aldolase class I"/>
    <property type="match status" value="1"/>
</dbReference>
<dbReference type="InterPro" id="IPR018517">
    <property type="entry name" value="tRNA_hU_synthase_CS"/>
</dbReference>
<dbReference type="GO" id="GO:0050660">
    <property type="term" value="F:flavin adenine dinucleotide binding"/>
    <property type="evidence" value="ECO:0007669"/>
    <property type="project" value="InterPro"/>
</dbReference>
<dbReference type="PANTHER" id="PTHR11082">
    <property type="entry name" value="TRNA-DIHYDROURIDINE SYNTHASE"/>
    <property type="match status" value="1"/>
</dbReference>
<feature type="domain" description="DUS-like FMN-binding" evidence="6">
    <location>
        <begin position="26"/>
        <end position="294"/>
    </location>
</feature>
<organism evidence="7 8">
    <name type="scientific">Drosophila busckii</name>
    <name type="common">Fruit fly</name>
    <dbReference type="NCBI Taxonomy" id="30019"/>
    <lineage>
        <taxon>Eukaryota</taxon>
        <taxon>Metazoa</taxon>
        <taxon>Ecdysozoa</taxon>
        <taxon>Arthropoda</taxon>
        <taxon>Hexapoda</taxon>
        <taxon>Insecta</taxon>
        <taxon>Pterygota</taxon>
        <taxon>Neoptera</taxon>
        <taxon>Endopterygota</taxon>
        <taxon>Diptera</taxon>
        <taxon>Brachycera</taxon>
        <taxon>Muscomorpha</taxon>
        <taxon>Ephydroidea</taxon>
        <taxon>Drosophilidae</taxon>
        <taxon>Drosophila</taxon>
    </lineage>
</organism>
<dbReference type="STRING" id="30019.A0A0M4EPF4"/>
<dbReference type="OrthoDB" id="9977870at2759"/>
<reference evidence="7 8" key="1">
    <citation type="submission" date="2015-08" db="EMBL/GenBank/DDBJ databases">
        <title>Ancestral chromatin configuration constrains chromatin evolution on differentiating sex chromosomes in Drosophila.</title>
        <authorList>
            <person name="Zhou Q."/>
            <person name="Bachtrog D."/>
        </authorList>
    </citation>
    <scope>NUCLEOTIDE SEQUENCE [LARGE SCALE GENOMIC DNA]</scope>
    <source>
        <tissue evidence="7">Whole larvae</tissue>
    </source>
</reference>
<dbReference type="GO" id="GO:0017150">
    <property type="term" value="F:tRNA dihydrouridine synthase activity"/>
    <property type="evidence" value="ECO:0007669"/>
    <property type="project" value="InterPro"/>
</dbReference>
<evidence type="ECO:0000256" key="3">
    <source>
        <dbReference type="ARBA" id="ARBA00022643"/>
    </source>
</evidence>
<name>A0A0M4EPF4_DROBS</name>